<dbReference type="OrthoDB" id="6486656at2759"/>
<proteinExistence type="predicted"/>
<protein>
    <submittedName>
        <fullName evidence="1">Uncharacterized protein</fullName>
    </submittedName>
</protein>
<comment type="caution">
    <text evidence="1">The sequence shown here is derived from an EMBL/GenBank/DDBJ whole genome shotgun (WGS) entry which is preliminary data.</text>
</comment>
<evidence type="ECO:0000313" key="2">
    <source>
        <dbReference type="Proteomes" id="UP000775547"/>
    </source>
</evidence>
<dbReference type="Pfam" id="PF19086">
    <property type="entry name" value="Terpene_syn_C_2"/>
    <property type="match status" value="1"/>
</dbReference>
<accession>A0A9P7K9D9</accession>
<reference evidence="1" key="1">
    <citation type="submission" date="2020-07" db="EMBL/GenBank/DDBJ databases">
        <authorList>
            <person name="Nieuwenhuis M."/>
            <person name="Van De Peppel L.J.J."/>
        </authorList>
    </citation>
    <scope>NUCLEOTIDE SEQUENCE</scope>
    <source>
        <strain evidence="1">AP01</strain>
        <tissue evidence="1">Mycelium</tissue>
    </source>
</reference>
<dbReference type="InterPro" id="IPR008949">
    <property type="entry name" value="Isoprenoid_synthase_dom_sf"/>
</dbReference>
<name>A0A9P7K9D9_9AGAR</name>
<keyword evidence="2" id="KW-1185">Reference proteome</keyword>
<dbReference type="AlphaFoldDB" id="A0A9P7K9D9"/>
<dbReference type="Gene3D" id="1.10.600.10">
    <property type="entry name" value="Farnesyl Diphosphate Synthase"/>
    <property type="match status" value="1"/>
</dbReference>
<dbReference type="Proteomes" id="UP000775547">
    <property type="component" value="Unassembled WGS sequence"/>
</dbReference>
<evidence type="ECO:0000313" key="1">
    <source>
        <dbReference type="EMBL" id="KAG5640845.1"/>
    </source>
</evidence>
<organism evidence="1 2">
    <name type="scientific">Asterophora parasitica</name>
    <dbReference type="NCBI Taxonomy" id="117018"/>
    <lineage>
        <taxon>Eukaryota</taxon>
        <taxon>Fungi</taxon>
        <taxon>Dikarya</taxon>
        <taxon>Basidiomycota</taxon>
        <taxon>Agaricomycotina</taxon>
        <taxon>Agaricomycetes</taxon>
        <taxon>Agaricomycetidae</taxon>
        <taxon>Agaricales</taxon>
        <taxon>Tricholomatineae</taxon>
        <taxon>Lyophyllaceae</taxon>
        <taxon>Asterophora</taxon>
    </lineage>
</organism>
<sequence>MDLDISEDVMAHPSMDRLRWLAAEFLVLENDLYSYNIEQAAGHGGHNIITVVMKEKGVDLGGALDWVAKYLGQVLDEFKAQCQALPSWGVAVDREVKVYVERLAYFMRGIDCWAFETERYFGTKGREIQEQRVVDLLPKVHAVVTPMMALRDV</sequence>
<dbReference type="EMBL" id="JABCKV010000478">
    <property type="protein sequence ID" value="KAG5640845.1"/>
    <property type="molecule type" value="Genomic_DNA"/>
</dbReference>
<dbReference type="SUPFAM" id="SSF48576">
    <property type="entry name" value="Terpenoid synthases"/>
    <property type="match status" value="1"/>
</dbReference>
<gene>
    <name evidence="1" type="ORF">DXG03_006834</name>
</gene>
<reference evidence="1" key="2">
    <citation type="submission" date="2021-10" db="EMBL/GenBank/DDBJ databases">
        <title>Phylogenomics reveals ancestral predisposition of the termite-cultivated fungus Termitomyces towards a domesticated lifestyle.</title>
        <authorList>
            <person name="Auxier B."/>
            <person name="Grum-Grzhimaylo A."/>
            <person name="Cardenas M.E."/>
            <person name="Lodge J.D."/>
            <person name="Laessoe T."/>
            <person name="Pedersen O."/>
            <person name="Smith M.E."/>
            <person name="Kuyper T.W."/>
            <person name="Franco-Molano E.A."/>
            <person name="Baroni T.J."/>
            <person name="Aanen D.K."/>
        </authorList>
    </citation>
    <scope>NUCLEOTIDE SEQUENCE</scope>
    <source>
        <strain evidence="1">AP01</strain>
        <tissue evidence="1">Mycelium</tissue>
    </source>
</reference>